<name>A0AAE1UAB4_9EUCA</name>
<protein>
    <submittedName>
        <fullName evidence="2">Uncharacterized protein</fullName>
    </submittedName>
</protein>
<keyword evidence="3" id="KW-1185">Reference proteome</keyword>
<organism evidence="2 3">
    <name type="scientific">Petrolisthes manimaculis</name>
    <dbReference type="NCBI Taxonomy" id="1843537"/>
    <lineage>
        <taxon>Eukaryota</taxon>
        <taxon>Metazoa</taxon>
        <taxon>Ecdysozoa</taxon>
        <taxon>Arthropoda</taxon>
        <taxon>Crustacea</taxon>
        <taxon>Multicrustacea</taxon>
        <taxon>Malacostraca</taxon>
        <taxon>Eumalacostraca</taxon>
        <taxon>Eucarida</taxon>
        <taxon>Decapoda</taxon>
        <taxon>Pleocyemata</taxon>
        <taxon>Anomura</taxon>
        <taxon>Galatheoidea</taxon>
        <taxon>Porcellanidae</taxon>
        <taxon>Petrolisthes</taxon>
    </lineage>
</organism>
<sequence length="96" mass="11183">MDLLKKPWMIMGWKIWIFVRKDIKIPLALPPTSHYACIHKNKIPNRDHHTNMRLLESAEFTLSLGRDDVSMGHACGRERGNDIMWWLVGLGRGGRF</sequence>
<evidence type="ECO:0000313" key="2">
    <source>
        <dbReference type="EMBL" id="KAK4316172.1"/>
    </source>
</evidence>
<dbReference type="Proteomes" id="UP001292094">
    <property type="component" value="Unassembled WGS sequence"/>
</dbReference>
<proteinExistence type="predicted"/>
<gene>
    <name evidence="2" type="ORF">Pmani_012681</name>
    <name evidence="1" type="ORF">Pmani_017341</name>
</gene>
<comment type="caution">
    <text evidence="2">The sequence shown here is derived from an EMBL/GenBank/DDBJ whole genome shotgun (WGS) entry which is preliminary data.</text>
</comment>
<dbReference type="AlphaFoldDB" id="A0AAE1UAB4"/>
<reference evidence="2" key="1">
    <citation type="submission" date="2023-11" db="EMBL/GenBank/DDBJ databases">
        <title>Genome assemblies of two species of porcelain crab, Petrolisthes cinctipes and Petrolisthes manimaculis (Anomura: Porcellanidae).</title>
        <authorList>
            <person name="Angst P."/>
        </authorList>
    </citation>
    <scope>NUCLEOTIDE SEQUENCE</scope>
    <source>
        <strain evidence="2">PB745_02</strain>
        <tissue evidence="2">Gill</tissue>
    </source>
</reference>
<evidence type="ECO:0000313" key="1">
    <source>
        <dbReference type="EMBL" id="KAK4311139.1"/>
    </source>
</evidence>
<evidence type="ECO:0000313" key="3">
    <source>
        <dbReference type="Proteomes" id="UP001292094"/>
    </source>
</evidence>
<accession>A0AAE1UAB4</accession>
<dbReference type="EMBL" id="JAWZYT010001043">
    <property type="protein sequence ID" value="KAK4316172.1"/>
    <property type="molecule type" value="Genomic_DNA"/>
</dbReference>
<dbReference type="EMBL" id="JAWZYT010001551">
    <property type="protein sequence ID" value="KAK4311139.1"/>
    <property type="molecule type" value="Genomic_DNA"/>
</dbReference>